<dbReference type="AlphaFoldDB" id="A0A7S3JZ94"/>
<sequence length="305" mass="34365">MIFVVTQVLLAGCCVLLVFLLLRRHNSNDEVEKTESDIRQEEIGKRPSWWRSGSAVLIDVNNVRGAMGFELDLVEMCAALSGLGPIALFVDHGPRPCAIETVPGVIVLFAGKKNGPFSTADDMIVSTVGRLSKLSTILTVVTGDRALSRRCRFAALRTPESRLRIVPSQQLADWLFDQAGNTEFCGSHPFETNKRTLSKEKDEWLQGIPTAGNTQNRPNWHRERLIEGTPIRVRMAIGLYIRIESWLQQKESKKQNHISSLQNWTGKTGIIASSKTMTPRWIQTLLERHPWRSDLGAKNKNFYRS</sequence>
<reference evidence="1" key="1">
    <citation type="submission" date="2021-01" db="EMBL/GenBank/DDBJ databases">
        <authorList>
            <person name="Corre E."/>
            <person name="Pelletier E."/>
            <person name="Niang G."/>
            <person name="Scheremetjew M."/>
            <person name="Finn R."/>
            <person name="Kale V."/>
            <person name="Holt S."/>
            <person name="Cochrane G."/>
            <person name="Meng A."/>
            <person name="Brown T."/>
            <person name="Cohen L."/>
        </authorList>
    </citation>
    <scope>NUCLEOTIDE SEQUENCE</scope>
    <source>
        <strain evidence="1">CCMP1510</strain>
    </source>
</reference>
<dbReference type="EMBL" id="HBIJ01011582">
    <property type="protein sequence ID" value="CAE0367158.1"/>
    <property type="molecule type" value="Transcribed_RNA"/>
</dbReference>
<protein>
    <submittedName>
        <fullName evidence="1">Uncharacterized protein</fullName>
    </submittedName>
</protein>
<organism evidence="1">
    <name type="scientific">Aureoumbra lagunensis</name>
    <dbReference type="NCBI Taxonomy" id="44058"/>
    <lineage>
        <taxon>Eukaryota</taxon>
        <taxon>Sar</taxon>
        <taxon>Stramenopiles</taxon>
        <taxon>Ochrophyta</taxon>
        <taxon>Pelagophyceae</taxon>
        <taxon>Pelagomonadales</taxon>
        <taxon>Aureoumbra</taxon>
    </lineage>
</organism>
<gene>
    <name evidence="1" type="ORF">ALAG00032_LOCUS7907</name>
</gene>
<proteinExistence type="predicted"/>
<evidence type="ECO:0000313" key="1">
    <source>
        <dbReference type="EMBL" id="CAE0367158.1"/>
    </source>
</evidence>
<accession>A0A7S3JZ94</accession>
<name>A0A7S3JZ94_9STRA</name>